<evidence type="ECO:0000313" key="3">
    <source>
        <dbReference type="Proteomes" id="UP000738126"/>
    </source>
</evidence>
<dbReference type="Pfam" id="PF19263">
    <property type="entry name" value="DUF5906"/>
    <property type="match status" value="1"/>
</dbReference>
<dbReference type="InterPro" id="IPR014819">
    <property type="entry name" value="PriCT_2"/>
</dbReference>
<dbReference type="InterPro" id="IPR027417">
    <property type="entry name" value="P-loop_NTPase"/>
</dbReference>
<dbReference type="Proteomes" id="UP000738126">
    <property type="component" value="Unassembled WGS sequence"/>
</dbReference>
<dbReference type="Gene3D" id="3.40.50.300">
    <property type="entry name" value="P-loop containing nucleotide triphosphate hydrolases"/>
    <property type="match status" value="1"/>
</dbReference>
<protein>
    <recommendedName>
        <fullName evidence="1">DNA primase/polymerase bifunctional N-terminal domain-containing protein</fullName>
    </recommendedName>
</protein>
<organism evidence="2 3">
    <name type="scientific">Halorhodospira neutriphila</name>
    <dbReference type="NCBI Taxonomy" id="168379"/>
    <lineage>
        <taxon>Bacteria</taxon>
        <taxon>Pseudomonadati</taxon>
        <taxon>Pseudomonadota</taxon>
        <taxon>Gammaproteobacteria</taxon>
        <taxon>Chromatiales</taxon>
        <taxon>Ectothiorhodospiraceae</taxon>
        <taxon>Halorhodospira</taxon>
    </lineage>
</organism>
<dbReference type="SMART" id="SM00943">
    <property type="entry name" value="Prim-Pol"/>
    <property type="match status" value="1"/>
</dbReference>
<dbReference type="EMBL" id="NRSH01000099">
    <property type="protein sequence ID" value="MBK1727105.1"/>
    <property type="molecule type" value="Genomic_DNA"/>
</dbReference>
<proteinExistence type="predicted"/>
<dbReference type="InterPro" id="IPR045455">
    <property type="entry name" value="NrS-1_pol-like_helicase"/>
</dbReference>
<keyword evidence="3" id="KW-1185">Reference proteome</keyword>
<dbReference type="CDD" id="cd04859">
    <property type="entry name" value="Prim_Pol"/>
    <property type="match status" value="1"/>
</dbReference>
<evidence type="ECO:0000313" key="2">
    <source>
        <dbReference type="EMBL" id="MBK1727105.1"/>
    </source>
</evidence>
<comment type="caution">
    <text evidence="2">The sequence shown here is derived from an EMBL/GenBank/DDBJ whole genome shotgun (WGS) entry which is preliminary data.</text>
</comment>
<dbReference type="SUPFAM" id="SSF56747">
    <property type="entry name" value="Prim-pol domain"/>
    <property type="match status" value="1"/>
</dbReference>
<gene>
    <name evidence="2" type="ORF">CKO13_08740</name>
</gene>
<accession>A0ABS1E8W0</accession>
<evidence type="ECO:0000259" key="1">
    <source>
        <dbReference type="SMART" id="SM00943"/>
    </source>
</evidence>
<name>A0ABS1E8W0_9GAMM</name>
<dbReference type="InterPro" id="IPR015330">
    <property type="entry name" value="DNA_primase/pol_bifunc_N"/>
</dbReference>
<reference evidence="2 3" key="1">
    <citation type="journal article" date="2020" name="Microorganisms">
        <title>Osmotic Adaptation and Compatible Solute Biosynthesis of Phototrophic Bacteria as Revealed from Genome Analyses.</title>
        <authorList>
            <person name="Imhoff J.F."/>
            <person name="Rahn T."/>
            <person name="Kunzel S."/>
            <person name="Keller A."/>
            <person name="Neulinger S.C."/>
        </authorList>
    </citation>
    <scope>NUCLEOTIDE SEQUENCE [LARGE SCALE GENOMIC DNA]</scope>
    <source>
        <strain evidence="2 3">DSM 15116</strain>
    </source>
</reference>
<sequence>MGMATQSAHEVSATPPVYEAAIRYAELGWRIFPVHPPEASVSSPGKQPAINGWREAATSDPDRIAGAGWFGPNNIGLACGPGSGVLVLDVDGDPGQLLPEGIDVPATVTQRTSRGRHYLFRWPDDNDKLEGLPTTIAGLWPGVDLRGAGGLIVLAPSRHPSGHQYRWQEGRAPGEIALAECPEWLIETVRRKKGNRRLRREQEAAKAEVDLPINPAQLLSALDHIDPDALGYDDWLRIIMALHHESAGSDEGLWIADQWSRRGKRYEAGEVEQRWGGFGEREQPTTQDTIFYWAGRGGWTGDYRQGEDLLPWARRERARRFLEMGQHYGVVDLSGKTRVVYRSWDGNRACWSTGFMARSDFEHLKANEFVPQETRRANGELVIRRQELAKAWLHSPKRKTYEGVKLEPRPGMIAGDRRLPDPADEPHLNLYQGLTITPRPGECAKLHRHIREVVCQGQADAYEYLLNWLARMFQYPDLPGETVPVLQSRQGGGKNIFIEPLVKAFGEHGVTVSSSEGLVGHFQDQIAHAVLVFANEALWGGDNKKEGQLKALITDETREVNRKFVPQYTVRNHVHLIVASNESWPVPTGIEDRRFVFYRLSDERIGDRAYFNALSAEINAGGIEAFVHELLERDVSDFHPGDRPKDVGDTRITAVLKSEDSWMRWWYACLNEGGIQSRIPPGCLLDHANHGAPNGKPNSWRDGDIVISKAMLRSSYREWARQRGERLEEAELSHFLRKVCGAVKSCRVRDQIEEKRTQCFTLPSLPECRALLEHYLGQKIDWDEETDEGAREDVAQSPTPVEELQEAIRGEIAKDKAIEGAAKEAAKKAIKETMRGK</sequence>
<dbReference type="Pfam" id="PF09250">
    <property type="entry name" value="Prim-Pol"/>
    <property type="match status" value="1"/>
</dbReference>
<dbReference type="Pfam" id="PF08707">
    <property type="entry name" value="PriCT_2"/>
    <property type="match status" value="1"/>
</dbReference>
<feature type="domain" description="DNA primase/polymerase bifunctional N-terminal" evidence="1">
    <location>
        <begin position="21"/>
        <end position="185"/>
    </location>
</feature>